<proteinExistence type="predicted"/>
<evidence type="ECO:0000313" key="1">
    <source>
        <dbReference type="EMBL" id="CAA9339963.1"/>
    </source>
</evidence>
<dbReference type="AlphaFoldDB" id="A0A6J4LSX9"/>
<gene>
    <name evidence="1" type="ORF">AVDCRST_MAG68-2952</name>
</gene>
<dbReference type="EMBL" id="CADCTW010000138">
    <property type="protein sequence ID" value="CAA9339963.1"/>
    <property type="molecule type" value="Genomic_DNA"/>
</dbReference>
<reference evidence="1" key="1">
    <citation type="submission" date="2020-02" db="EMBL/GenBank/DDBJ databases">
        <authorList>
            <person name="Meier V. D."/>
        </authorList>
    </citation>
    <scope>NUCLEOTIDE SEQUENCE</scope>
    <source>
        <strain evidence="1">AVDCRST_MAG68</strain>
    </source>
</reference>
<organism evidence="1">
    <name type="scientific">uncultured Gemmatimonadota bacterium</name>
    <dbReference type="NCBI Taxonomy" id="203437"/>
    <lineage>
        <taxon>Bacteria</taxon>
        <taxon>Pseudomonadati</taxon>
        <taxon>Gemmatimonadota</taxon>
        <taxon>environmental samples</taxon>
    </lineage>
</organism>
<name>A0A6J4LSX9_9BACT</name>
<protein>
    <submittedName>
        <fullName evidence="1">Uncharacterized protein</fullName>
    </submittedName>
</protein>
<sequence>MYPATCANAWKSPPSHILWGSGGWGGEGLPSARTGAPQSSLCLCVSV</sequence>
<accession>A0A6J4LSX9</accession>